<dbReference type="InterPro" id="IPR011051">
    <property type="entry name" value="RmlC_Cupin_sf"/>
</dbReference>
<evidence type="ECO:0000259" key="2">
    <source>
        <dbReference type="Pfam" id="PF07883"/>
    </source>
</evidence>
<keyword evidence="4" id="KW-1185">Reference proteome</keyword>
<feature type="domain" description="Cupin type-2" evidence="2">
    <location>
        <begin position="34"/>
        <end position="101"/>
    </location>
</feature>
<protein>
    <submittedName>
        <fullName evidence="3">Cupin domain-containing protein</fullName>
    </submittedName>
</protein>
<dbReference type="Proteomes" id="UP001177120">
    <property type="component" value="Unassembled WGS sequence"/>
</dbReference>
<dbReference type="SUPFAM" id="SSF51182">
    <property type="entry name" value="RmlC-like cupins"/>
    <property type="match status" value="1"/>
</dbReference>
<dbReference type="PANTHER" id="PTHR35848">
    <property type="entry name" value="OXALATE-BINDING PROTEIN"/>
    <property type="match status" value="1"/>
</dbReference>
<name>A0ABS2WGZ9_9BACL</name>
<evidence type="ECO:0000256" key="1">
    <source>
        <dbReference type="ARBA" id="ARBA00022723"/>
    </source>
</evidence>
<dbReference type="PANTHER" id="PTHR35848:SF9">
    <property type="entry name" value="SLL1358 PROTEIN"/>
    <property type="match status" value="1"/>
</dbReference>
<dbReference type="Gene3D" id="2.60.120.10">
    <property type="entry name" value="Jelly Rolls"/>
    <property type="match status" value="1"/>
</dbReference>
<evidence type="ECO:0000313" key="4">
    <source>
        <dbReference type="Proteomes" id="UP001177120"/>
    </source>
</evidence>
<dbReference type="EMBL" id="JAFHAP010000005">
    <property type="protein sequence ID" value="MBN2908827.1"/>
    <property type="molecule type" value="Genomic_DNA"/>
</dbReference>
<accession>A0ABS2WGZ9</accession>
<keyword evidence="1" id="KW-0479">Metal-binding</keyword>
<dbReference type="Pfam" id="PF07883">
    <property type="entry name" value="Cupin_2"/>
    <property type="match status" value="1"/>
</dbReference>
<reference evidence="3" key="1">
    <citation type="journal article" date="2024" name="Int. J. Syst. Evol. Microbiol.">
        <title>Polycladomyces zharkentensis sp. nov., a novel thermophilic cellulose- and starch-degrading member of the Bacillota from a geothermal aquifer in Kazakhstan.</title>
        <authorList>
            <person name="Mashzhan A."/>
            <person name="Kistaubayeva A."/>
            <person name="Javier-Lopez R."/>
            <person name="Bissenova U."/>
            <person name="Bissenbay A."/>
            <person name="Birkeland N.K."/>
        </authorList>
    </citation>
    <scope>NUCLEOTIDE SEQUENCE</scope>
    <source>
        <strain evidence="3">ZKZ2T</strain>
    </source>
</reference>
<dbReference type="InterPro" id="IPR013096">
    <property type="entry name" value="Cupin_2"/>
</dbReference>
<dbReference type="InterPro" id="IPR014710">
    <property type="entry name" value="RmlC-like_jellyroll"/>
</dbReference>
<gene>
    <name evidence="3" type="ORF">JQC72_04725</name>
</gene>
<dbReference type="RefSeq" id="WP_205493335.1">
    <property type="nucleotide sequence ID" value="NZ_JAFHAP010000005.1"/>
</dbReference>
<sequence length="121" mass="13831">MRKRSRANVEHYRWGEACDGWHLVKQPEMSVIQERMPPGTEETRHYHARARQFFFVLSGVATMEIAGQTAELHPQEGIEVPPGVPHQMQNRSTQPVEFLVISQPFAQGDRVIVPARESEKA</sequence>
<comment type="caution">
    <text evidence="3">The sequence shown here is derived from an EMBL/GenBank/DDBJ whole genome shotgun (WGS) entry which is preliminary data.</text>
</comment>
<dbReference type="InterPro" id="IPR051610">
    <property type="entry name" value="GPI/OXD"/>
</dbReference>
<proteinExistence type="predicted"/>
<organism evidence="3 4">
    <name type="scientific">Polycladomyces zharkentensis</name>
    <dbReference type="NCBI Taxonomy" id="2807616"/>
    <lineage>
        <taxon>Bacteria</taxon>
        <taxon>Bacillati</taxon>
        <taxon>Bacillota</taxon>
        <taxon>Bacilli</taxon>
        <taxon>Bacillales</taxon>
        <taxon>Thermoactinomycetaceae</taxon>
        <taxon>Polycladomyces</taxon>
    </lineage>
</organism>
<evidence type="ECO:0000313" key="3">
    <source>
        <dbReference type="EMBL" id="MBN2908827.1"/>
    </source>
</evidence>